<proteinExistence type="predicted"/>
<comment type="caution">
    <text evidence="3">The sequence shown here is derived from an EMBL/GenBank/DDBJ whole genome shotgun (WGS) entry which is preliminary data.</text>
</comment>
<dbReference type="PANTHER" id="PTHR33799:SF1">
    <property type="entry name" value="PTS SYSTEM MANNOSE-SPECIFIC EIIAB COMPONENT-RELATED"/>
    <property type="match status" value="1"/>
</dbReference>
<dbReference type="Proteomes" id="UP000749320">
    <property type="component" value="Unassembled WGS sequence"/>
</dbReference>
<dbReference type="InterPro" id="IPR004701">
    <property type="entry name" value="PTS_EIIA_man-typ"/>
</dbReference>
<feature type="domain" description="PTS EIIA type-4" evidence="2">
    <location>
        <begin position="2"/>
        <end position="130"/>
    </location>
</feature>
<dbReference type="AlphaFoldDB" id="A0A921GAX2"/>
<reference evidence="3" key="1">
    <citation type="journal article" date="2021" name="PeerJ">
        <title>Extensive microbial diversity within the chicken gut microbiome revealed by metagenomics and culture.</title>
        <authorList>
            <person name="Gilroy R."/>
            <person name="Ravi A."/>
            <person name="Getino M."/>
            <person name="Pursley I."/>
            <person name="Horton D.L."/>
            <person name="Alikhan N.F."/>
            <person name="Baker D."/>
            <person name="Gharbi K."/>
            <person name="Hall N."/>
            <person name="Watson M."/>
            <person name="Adriaenssens E.M."/>
            <person name="Foster-Nyarko E."/>
            <person name="Jarju S."/>
            <person name="Secka A."/>
            <person name="Antonio M."/>
            <person name="Oren A."/>
            <person name="Chaudhuri R.R."/>
            <person name="La Ragione R."/>
            <person name="Hildebrand F."/>
            <person name="Pallen M.J."/>
        </authorList>
    </citation>
    <scope>NUCLEOTIDE SEQUENCE</scope>
    <source>
        <strain evidence="3">CHK193-16274</strain>
    </source>
</reference>
<accession>A0A921GAX2</accession>
<dbReference type="GO" id="GO:0016020">
    <property type="term" value="C:membrane"/>
    <property type="evidence" value="ECO:0007669"/>
    <property type="project" value="InterPro"/>
</dbReference>
<name>A0A921GAX2_9FIRM</name>
<protein>
    <recommendedName>
        <fullName evidence="2">PTS EIIA type-4 domain-containing protein</fullName>
    </recommendedName>
</protein>
<keyword evidence="1" id="KW-0808">Transferase</keyword>
<dbReference type="Gene3D" id="3.40.50.510">
    <property type="entry name" value="Phosphotransferase system, mannose-type IIA component"/>
    <property type="match status" value="1"/>
</dbReference>
<dbReference type="Pfam" id="PF03610">
    <property type="entry name" value="EIIA-man"/>
    <property type="match status" value="1"/>
</dbReference>
<evidence type="ECO:0000313" key="4">
    <source>
        <dbReference type="Proteomes" id="UP000749320"/>
    </source>
</evidence>
<dbReference type="SUPFAM" id="SSF53062">
    <property type="entry name" value="PTS system fructose IIA component-like"/>
    <property type="match status" value="1"/>
</dbReference>
<reference evidence="3" key="2">
    <citation type="submission" date="2021-09" db="EMBL/GenBank/DDBJ databases">
        <authorList>
            <person name="Gilroy R."/>
        </authorList>
    </citation>
    <scope>NUCLEOTIDE SEQUENCE</scope>
    <source>
        <strain evidence="3">CHK193-16274</strain>
    </source>
</reference>
<evidence type="ECO:0000313" key="3">
    <source>
        <dbReference type="EMBL" id="HJF40234.1"/>
    </source>
</evidence>
<dbReference type="GO" id="GO:0016740">
    <property type="term" value="F:transferase activity"/>
    <property type="evidence" value="ECO:0007669"/>
    <property type="project" value="UniProtKB-KW"/>
</dbReference>
<evidence type="ECO:0000259" key="2">
    <source>
        <dbReference type="PROSITE" id="PS51096"/>
    </source>
</evidence>
<organism evidence="3 4">
    <name type="scientific">Thomasclavelia spiroformis</name>
    <dbReference type="NCBI Taxonomy" id="29348"/>
    <lineage>
        <taxon>Bacteria</taxon>
        <taxon>Bacillati</taxon>
        <taxon>Bacillota</taxon>
        <taxon>Erysipelotrichia</taxon>
        <taxon>Erysipelotrichales</taxon>
        <taxon>Coprobacillaceae</taxon>
        <taxon>Thomasclavelia</taxon>
    </lineage>
</organism>
<sequence>MDKKIVLVSHGELSHGMYHSLQMIIGKNDNLYHLKMMPGEHYSVVCDEVEKMAKENPETQFIVVADLLGGSVCNGCIPLIENENIKLVSGMNMGLVIELLFAPAPMSNQDIQEKIEACKDGIVLVSNEYINSQDQSDDDFF</sequence>
<dbReference type="InterPro" id="IPR051471">
    <property type="entry name" value="Bacterial_PTS_sugar_comp"/>
</dbReference>
<evidence type="ECO:0000256" key="1">
    <source>
        <dbReference type="ARBA" id="ARBA00022679"/>
    </source>
</evidence>
<dbReference type="EMBL" id="DYWV01000163">
    <property type="protein sequence ID" value="HJF40234.1"/>
    <property type="molecule type" value="Genomic_DNA"/>
</dbReference>
<dbReference type="GO" id="GO:0009401">
    <property type="term" value="P:phosphoenolpyruvate-dependent sugar phosphotransferase system"/>
    <property type="evidence" value="ECO:0007669"/>
    <property type="project" value="InterPro"/>
</dbReference>
<dbReference type="PANTHER" id="PTHR33799">
    <property type="entry name" value="PTS PERMEASE-RELATED-RELATED"/>
    <property type="match status" value="1"/>
</dbReference>
<dbReference type="RefSeq" id="WP_191376280.1">
    <property type="nucleotide sequence ID" value="NZ_CAJFOD010000088.1"/>
</dbReference>
<dbReference type="PROSITE" id="PS51096">
    <property type="entry name" value="PTS_EIIA_TYPE_4"/>
    <property type="match status" value="1"/>
</dbReference>
<dbReference type="InterPro" id="IPR036662">
    <property type="entry name" value="PTS_EIIA_man-typ_sf"/>
</dbReference>
<gene>
    <name evidence="3" type="ORF">K8V91_04850</name>
</gene>